<proteinExistence type="predicted"/>
<dbReference type="EnsemblPlants" id="Pp3c2_18560V3.1">
    <property type="protein sequence ID" value="Pp3c2_18560V3.1"/>
    <property type="gene ID" value="Pp3c2_18560"/>
</dbReference>
<accession>A0A7I4D0R2</accession>
<reference evidence="1 2" key="1">
    <citation type="journal article" date="2008" name="Science">
        <title>The Physcomitrella genome reveals evolutionary insights into the conquest of land by plants.</title>
        <authorList>
            <person name="Rensing S."/>
            <person name="Lang D."/>
            <person name="Zimmer A."/>
            <person name="Terry A."/>
            <person name="Salamov A."/>
            <person name="Shapiro H."/>
            <person name="Nishiyama T."/>
            <person name="Perroud P.-F."/>
            <person name="Lindquist E."/>
            <person name="Kamisugi Y."/>
            <person name="Tanahashi T."/>
            <person name="Sakakibara K."/>
            <person name="Fujita T."/>
            <person name="Oishi K."/>
            <person name="Shin-I T."/>
            <person name="Kuroki Y."/>
            <person name="Toyoda A."/>
            <person name="Suzuki Y."/>
            <person name="Hashimoto A."/>
            <person name="Yamaguchi K."/>
            <person name="Sugano A."/>
            <person name="Kohara Y."/>
            <person name="Fujiyama A."/>
            <person name="Anterola A."/>
            <person name="Aoki S."/>
            <person name="Ashton N."/>
            <person name="Barbazuk W.B."/>
            <person name="Barker E."/>
            <person name="Bennetzen J."/>
            <person name="Bezanilla M."/>
            <person name="Blankenship R."/>
            <person name="Cho S.H."/>
            <person name="Dutcher S."/>
            <person name="Estelle M."/>
            <person name="Fawcett J.A."/>
            <person name="Gundlach H."/>
            <person name="Hanada K."/>
            <person name="Heyl A."/>
            <person name="Hicks K.A."/>
            <person name="Hugh J."/>
            <person name="Lohr M."/>
            <person name="Mayer K."/>
            <person name="Melkozernov A."/>
            <person name="Murata T."/>
            <person name="Nelson D."/>
            <person name="Pils B."/>
            <person name="Prigge M."/>
            <person name="Reiss B."/>
            <person name="Renner T."/>
            <person name="Rombauts S."/>
            <person name="Rushton P."/>
            <person name="Sanderfoot A."/>
            <person name="Schween G."/>
            <person name="Shiu S.-H."/>
            <person name="Stueber K."/>
            <person name="Theodoulou F.L."/>
            <person name="Tu H."/>
            <person name="Van de Peer Y."/>
            <person name="Verrier P.J."/>
            <person name="Waters E."/>
            <person name="Wood A."/>
            <person name="Yang L."/>
            <person name="Cove D."/>
            <person name="Cuming A."/>
            <person name="Hasebe M."/>
            <person name="Lucas S."/>
            <person name="Mishler D.B."/>
            <person name="Reski R."/>
            <person name="Grigoriev I."/>
            <person name="Quatrano R.S."/>
            <person name="Boore J.L."/>
        </authorList>
    </citation>
    <scope>NUCLEOTIDE SEQUENCE [LARGE SCALE GENOMIC DNA]</scope>
    <source>
        <strain evidence="1 2">cv. Gransden 2004</strain>
    </source>
</reference>
<reference evidence="1 2" key="2">
    <citation type="journal article" date="2018" name="Plant J.">
        <title>The Physcomitrella patens chromosome-scale assembly reveals moss genome structure and evolution.</title>
        <authorList>
            <person name="Lang D."/>
            <person name="Ullrich K.K."/>
            <person name="Murat F."/>
            <person name="Fuchs J."/>
            <person name="Jenkins J."/>
            <person name="Haas F.B."/>
            <person name="Piednoel M."/>
            <person name="Gundlach H."/>
            <person name="Van Bel M."/>
            <person name="Meyberg R."/>
            <person name="Vives C."/>
            <person name="Morata J."/>
            <person name="Symeonidi A."/>
            <person name="Hiss M."/>
            <person name="Muchero W."/>
            <person name="Kamisugi Y."/>
            <person name="Saleh O."/>
            <person name="Blanc G."/>
            <person name="Decker E.L."/>
            <person name="van Gessel N."/>
            <person name="Grimwood J."/>
            <person name="Hayes R.D."/>
            <person name="Graham S.W."/>
            <person name="Gunter L.E."/>
            <person name="McDaniel S.F."/>
            <person name="Hoernstein S.N.W."/>
            <person name="Larsson A."/>
            <person name="Li F.W."/>
            <person name="Perroud P.F."/>
            <person name="Phillips J."/>
            <person name="Ranjan P."/>
            <person name="Rokshar D.S."/>
            <person name="Rothfels C.J."/>
            <person name="Schneider L."/>
            <person name="Shu S."/>
            <person name="Stevenson D.W."/>
            <person name="Thummler F."/>
            <person name="Tillich M."/>
            <person name="Villarreal Aguilar J.C."/>
            <person name="Widiez T."/>
            <person name="Wong G.K."/>
            <person name="Wymore A."/>
            <person name="Zhang Y."/>
            <person name="Zimmer A.D."/>
            <person name="Quatrano R.S."/>
            <person name="Mayer K.F.X."/>
            <person name="Goodstein D."/>
            <person name="Casacuberta J.M."/>
            <person name="Vandepoele K."/>
            <person name="Reski R."/>
            <person name="Cuming A.C."/>
            <person name="Tuskan G.A."/>
            <person name="Maumus F."/>
            <person name="Salse J."/>
            <person name="Schmutz J."/>
            <person name="Rensing S.A."/>
        </authorList>
    </citation>
    <scope>NUCLEOTIDE SEQUENCE [LARGE SCALE GENOMIC DNA]</scope>
    <source>
        <strain evidence="1 2">cv. Gransden 2004</strain>
    </source>
</reference>
<dbReference type="Proteomes" id="UP000006727">
    <property type="component" value="Chromosome 2"/>
</dbReference>
<dbReference type="Gramene" id="Pp3c2_18560V3.2">
    <property type="protein sequence ID" value="Pp3c2_18560V3.2"/>
    <property type="gene ID" value="Pp3c2_18560"/>
</dbReference>
<evidence type="ECO:0000313" key="1">
    <source>
        <dbReference type="EnsemblPlants" id="Pp3c2_18560V3.1"/>
    </source>
</evidence>
<reference evidence="1" key="3">
    <citation type="submission" date="2020-12" db="UniProtKB">
        <authorList>
            <consortium name="EnsemblPlants"/>
        </authorList>
    </citation>
    <scope>IDENTIFICATION</scope>
</reference>
<dbReference type="AlphaFoldDB" id="A0A7I4D0R2"/>
<dbReference type="EnsemblPlants" id="Pp3c2_18560V3.2">
    <property type="protein sequence ID" value="Pp3c2_18560V3.2"/>
    <property type="gene ID" value="Pp3c2_18560"/>
</dbReference>
<dbReference type="InParanoid" id="A0A7I4D0R2"/>
<keyword evidence="2" id="KW-1185">Reference proteome</keyword>
<name>A0A7I4D0R2_PHYPA</name>
<dbReference type="Gramene" id="Pp3c2_18560V3.1">
    <property type="protein sequence ID" value="Pp3c2_18560V3.1"/>
    <property type="gene ID" value="Pp3c2_18560"/>
</dbReference>
<dbReference type="EMBL" id="ABEU02000002">
    <property type="status" value="NOT_ANNOTATED_CDS"/>
    <property type="molecule type" value="Genomic_DNA"/>
</dbReference>
<protein>
    <submittedName>
        <fullName evidence="1">Uncharacterized protein</fullName>
    </submittedName>
</protein>
<evidence type="ECO:0000313" key="2">
    <source>
        <dbReference type="Proteomes" id="UP000006727"/>
    </source>
</evidence>
<sequence length="75" mass="8828">MNSVVGISSTPHDEFLYRRSLLGLQSDYRRQRRRGRHCFLAFVRAGLRHCTWSRPLHRCFIVAPGRFEVAVNSPW</sequence>
<organism evidence="1 2">
    <name type="scientific">Physcomitrium patens</name>
    <name type="common">Spreading-leaved earth moss</name>
    <name type="synonym">Physcomitrella patens</name>
    <dbReference type="NCBI Taxonomy" id="3218"/>
    <lineage>
        <taxon>Eukaryota</taxon>
        <taxon>Viridiplantae</taxon>
        <taxon>Streptophyta</taxon>
        <taxon>Embryophyta</taxon>
        <taxon>Bryophyta</taxon>
        <taxon>Bryophytina</taxon>
        <taxon>Bryopsida</taxon>
        <taxon>Funariidae</taxon>
        <taxon>Funariales</taxon>
        <taxon>Funariaceae</taxon>
        <taxon>Physcomitrium</taxon>
    </lineage>
</organism>